<dbReference type="Gene3D" id="3.90.1800.10">
    <property type="entry name" value="RNA polymerase alpha subunit dimerisation domain"/>
    <property type="match status" value="1"/>
</dbReference>
<organism evidence="17 19">
    <name type="scientific">Methylacidiphilum kamchatkense Kam1</name>
    <dbReference type="NCBI Taxonomy" id="1202785"/>
    <lineage>
        <taxon>Bacteria</taxon>
        <taxon>Pseudomonadati</taxon>
        <taxon>Verrucomicrobiota</taxon>
        <taxon>Methylacidiphilae</taxon>
        <taxon>Methylacidiphilales</taxon>
        <taxon>Methylacidiphilaceae</taxon>
        <taxon>Methylacidiphilum (ex Ratnadevi et al. 2023)</taxon>
    </lineage>
</organism>
<dbReference type="NCBIfam" id="TIGR02013">
    <property type="entry name" value="rpoB"/>
    <property type="match status" value="1"/>
</dbReference>
<dbReference type="HAMAP" id="MF_01321">
    <property type="entry name" value="RNApol_bact_RpoB"/>
    <property type="match status" value="1"/>
</dbReference>
<dbReference type="EMBL" id="CP037899">
    <property type="protein sequence ID" value="QDQ42114.1"/>
    <property type="molecule type" value="Genomic_DNA"/>
</dbReference>
<comment type="subunit">
    <text evidence="6 8">The RNAP catalytic core consists of 2 alpha, 1 beta, 1 beta' and 1 omega subunit. When a sigma factor is associated with the core the holoenzyme is formed, which can initiate transcription.</text>
</comment>
<evidence type="ECO:0000259" key="13">
    <source>
        <dbReference type="Pfam" id="PF04563"/>
    </source>
</evidence>
<dbReference type="Gene3D" id="3.90.1100.10">
    <property type="match status" value="1"/>
</dbReference>
<dbReference type="PROSITE" id="PS01166">
    <property type="entry name" value="RNA_POL_BETA"/>
    <property type="match status" value="1"/>
</dbReference>
<dbReference type="Gene3D" id="2.40.50.100">
    <property type="match status" value="1"/>
</dbReference>
<feature type="domain" description="RNA polymerase beta subunit protrusion" evidence="13">
    <location>
        <begin position="21"/>
        <end position="448"/>
    </location>
</feature>
<feature type="domain" description="RNA polymerase Rpb2" evidence="12">
    <location>
        <begin position="308"/>
        <end position="403"/>
    </location>
</feature>
<evidence type="ECO:0000259" key="14">
    <source>
        <dbReference type="Pfam" id="PF04565"/>
    </source>
</evidence>
<comment type="function">
    <text evidence="6 8">DNA-dependent RNA polymerase catalyzes the transcription of DNA into RNA using the four ribonucleoside triphosphates as substrates.</text>
</comment>
<evidence type="ECO:0000313" key="19">
    <source>
        <dbReference type="Proteomes" id="UP000315925"/>
    </source>
</evidence>
<dbReference type="InterPro" id="IPR014724">
    <property type="entry name" value="RNA_pol_RPB2_OB-fold"/>
</dbReference>
<evidence type="ECO:0000256" key="9">
    <source>
        <dbReference type="SAM" id="Coils"/>
    </source>
</evidence>
<dbReference type="GO" id="GO:0003677">
    <property type="term" value="F:DNA binding"/>
    <property type="evidence" value="ECO:0007669"/>
    <property type="project" value="UniProtKB-UniRule"/>
</dbReference>
<reference evidence="16 18" key="1">
    <citation type="submission" date="2014-08" db="EMBL/GenBank/DDBJ databases">
        <title>Methylacidiphilum kamchatkense strain Kam1 draft genome sequence.</title>
        <authorList>
            <person name="Birkeland N.-K."/>
            <person name="Erikstad H.A."/>
        </authorList>
    </citation>
    <scope>NUCLEOTIDE SEQUENCE [LARGE SCALE GENOMIC DNA]</scope>
    <source>
        <strain evidence="16 18">Kam1</strain>
    </source>
</reference>
<dbReference type="FunFam" id="3.90.1800.10:FF:000001">
    <property type="entry name" value="DNA-directed RNA polymerase subunit beta"/>
    <property type="match status" value="1"/>
</dbReference>
<evidence type="ECO:0000259" key="10">
    <source>
        <dbReference type="Pfam" id="PF00562"/>
    </source>
</evidence>
<evidence type="ECO:0000256" key="4">
    <source>
        <dbReference type="ARBA" id="ARBA00023163"/>
    </source>
</evidence>
<reference evidence="17" key="2">
    <citation type="journal article" date="2019" name="BMC Genomics">
        <title>Complete genome sequence analysis of the thermoacidophilic verrucomicrobial methanotroph 'Candidatus Methylacidiphilum kamchatkense' strain Kam1 and comparison with its closest relatives.</title>
        <authorList>
            <person name="Kruse T."/>
            <person name="Ratnadevi C.M."/>
            <person name="Erikstad H.A."/>
            <person name="Birkeland N.K."/>
        </authorList>
    </citation>
    <scope>NUCLEOTIDE SEQUENCE</scope>
    <source>
        <strain evidence="17">Kam1</strain>
    </source>
</reference>
<evidence type="ECO:0000259" key="12">
    <source>
        <dbReference type="Pfam" id="PF04561"/>
    </source>
</evidence>
<feature type="domain" description="DNA-directed RNA polymerase subunit 2 hybrid-binding" evidence="10">
    <location>
        <begin position="701"/>
        <end position="1189"/>
    </location>
</feature>
<dbReference type="CDD" id="cd00653">
    <property type="entry name" value="RNA_pol_B_RPB2"/>
    <property type="match status" value="1"/>
</dbReference>
<dbReference type="InterPro" id="IPR007641">
    <property type="entry name" value="RNA_pol_Rpb2_7"/>
</dbReference>
<dbReference type="RefSeq" id="WP_039721799.1">
    <property type="nucleotide sequence ID" value="NZ_CP037899.1"/>
</dbReference>
<dbReference type="InterPro" id="IPR037033">
    <property type="entry name" value="DNA-dir_RNAP_su2_hyb_sf"/>
</dbReference>
<dbReference type="EC" id="2.7.7.6" evidence="6 8"/>
<dbReference type="InterPro" id="IPR007120">
    <property type="entry name" value="DNA-dir_RNAP_su2_dom"/>
</dbReference>
<comment type="catalytic activity">
    <reaction evidence="5 6 8">
        <text>RNA(n) + a ribonucleoside 5'-triphosphate = RNA(n+1) + diphosphate</text>
        <dbReference type="Rhea" id="RHEA:21248"/>
        <dbReference type="Rhea" id="RHEA-COMP:14527"/>
        <dbReference type="Rhea" id="RHEA-COMP:17342"/>
        <dbReference type="ChEBI" id="CHEBI:33019"/>
        <dbReference type="ChEBI" id="CHEBI:61557"/>
        <dbReference type="ChEBI" id="CHEBI:140395"/>
        <dbReference type="EC" id="2.7.7.6"/>
    </reaction>
</comment>
<dbReference type="OrthoDB" id="9803954at2"/>
<evidence type="ECO:0000259" key="15">
    <source>
        <dbReference type="Pfam" id="PF10385"/>
    </source>
</evidence>
<dbReference type="Pfam" id="PF04565">
    <property type="entry name" value="RNA_pol_Rpb2_3"/>
    <property type="match status" value="1"/>
</dbReference>
<dbReference type="InterPro" id="IPR015712">
    <property type="entry name" value="DNA-dir_RNA_pol_su2"/>
</dbReference>
<dbReference type="Gene3D" id="3.90.1110.10">
    <property type="entry name" value="RNA polymerase Rpb2, domain 2"/>
    <property type="match status" value="1"/>
</dbReference>
<reference evidence="19" key="3">
    <citation type="submission" date="2019-03" db="EMBL/GenBank/DDBJ databases">
        <title>Complete genome of Methylacidiphilum kamchatkense Kam1.</title>
        <authorList>
            <person name="Kruse T."/>
            <person name="Murarilal Ratnadevi C."/>
            <person name="Erikstad H.-A."/>
            <person name="Birkeland N.-K."/>
        </authorList>
    </citation>
    <scope>NUCLEOTIDE SEQUENCE [LARGE SCALE GENOMIC DNA]</scope>
    <source>
        <strain evidence="19">kam1</strain>
    </source>
</reference>
<dbReference type="Pfam" id="PF00562">
    <property type="entry name" value="RNA_pol_Rpb2_6"/>
    <property type="match status" value="1"/>
</dbReference>
<feature type="domain" description="DNA-directed RNA polymerase beta subunit external 1" evidence="15">
    <location>
        <begin position="542"/>
        <end position="607"/>
    </location>
</feature>
<sequence length="1289" mass="144135">MNQKMQRINFGKIREGLSLPNLIEHQTKSYADFLQLSVAPQDRKPEGLHGVFQEVFPIESYDGKVRLEYVNYEIGEPKFSPIDCLRDGKTYAAPLHVTFRLKDEEGVKEEKVYMGELPMMTPQGSFIINGAERVIVNQLHRSPGICFESSFHSNGKTLYSFRIIPDRGSWLEVAFDSNDLLYVYLDRRKKRRKFLITTLLRALAAALSGTSSPLGTGGDEEIIRLFYTVEEINLSEGIEEEKVATKVLVNEVRDPNNPEVVLARAYEPVTRSVVRQLLDLGIKTIQVVDVQYDDTLIKCIKKDPTKDPIEALKEIYRRLRPGDPPTESNAKLLLKRLLLDPKRYDLGRVGRYKLNQKLNIQVDPEIRILTWEDLVAATRYLIKLKKGEGITDDIDHLGSRRVRAVGELVANQCRMGLARTERLVKERMTLFDVNTEGMTPQKLINPKALSATIRDFFARSQLSQLMDQINPLSELTHKRRLSALGPGGLSRERAGFEVRDVHPSHYGRICPIETPEGPNIGLIATMASYSRFNEYGILETPYRKVVNGKVTNEIVYFTADQEENYVIAMANTAVSDDGMILDQRVAVRFRREFMEVEREKVEYIDVSPKQIVSIAAGLIPFLEHDDANRALMGSNMQRQAVPLIQPEAPIVGTGIEERVARDIQAVVVSETDGVVASVTGNEIIVTPTGSIADLKKKKIKQGSEKEVGIYKLNKFMRSNAGTCINQKPIVKKGQAVKKGDILADGPSTQNGELALGRNLLVAFMPWNGYNFEDAIIVSERIVKEDLFTSIYIDEFEIVARDTKLGPEEITRDIPNVGDEALKNLGPDGIIRVGAEVKPGDILVGKITPKSETELAPEERLLRAIFGEKAADVKDSSLRVPSGTYGIVMDVRVSSGTARVRKEKISASEAKQKIKEIEERYDKKEEELREELTQALSNILLNEKIPLDVVNVETGEIIIPANRKITKVLLRKMAQAYDKIEIDPSPIRSKIFDIIGNFEAKFEQLRNDRELELDQIESGEDTEPGIIKQVKVFIANKRKLSVGDKMAGRHGNKGVVSKIVPVEDMPYLPDGTPVDIVLNPLGVPSRMNVGQVLETHLGIAAKKLGFNVATPVFDGVKEEKIREFLVKAGMDEDGKSILYDGRTGERFNQRVVVGVIYMMKLNHMVADKIHARAVGPYSLVTQQPLGGKAQYGGQRFGEMEVWAMEAYGAAYVLQELLTVKSDDVQGRTRIYESIVKGENYLETTTPESFNVLVKEMQGLCLEVTIGQRSDSFGLHMKPTSSKALNGGEAA</sequence>
<dbReference type="Proteomes" id="UP000315925">
    <property type="component" value="Chromosome"/>
</dbReference>
<evidence type="ECO:0000256" key="2">
    <source>
        <dbReference type="ARBA" id="ARBA00022679"/>
    </source>
</evidence>
<keyword evidence="18" id="KW-1185">Reference proteome</keyword>
<evidence type="ECO:0000256" key="7">
    <source>
        <dbReference type="RuleBase" id="RU000434"/>
    </source>
</evidence>
<evidence type="ECO:0000259" key="11">
    <source>
        <dbReference type="Pfam" id="PF04560"/>
    </source>
</evidence>
<evidence type="ECO:0000256" key="1">
    <source>
        <dbReference type="ARBA" id="ARBA00022478"/>
    </source>
</evidence>
<dbReference type="GO" id="GO:0032549">
    <property type="term" value="F:ribonucleoside binding"/>
    <property type="evidence" value="ECO:0007669"/>
    <property type="project" value="InterPro"/>
</dbReference>
<dbReference type="Pfam" id="PF04560">
    <property type="entry name" value="RNA_pol_Rpb2_7"/>
    <property type="match status" value="1"/>
</dbReference>
<dbReference type="InterPro" id="IPR037034">
    <property type="entry name" value="RNA_pol_Rpb2_2_sf"/>
</dbReference>
<feature type="coiled-coil region" evidence="9">
    <location>
        <begin position="899"/>
        <end position="937"/>
    </location>
</feature>
<protein>
    <recommendedName>
        <fullName evidence="6 8">DNA-directed RNA polymerase subunit beta</fullName>
        <shortName evidence="6">RNAP subunit beta</shortName>
        <ecNumber evidence="6 8">2.7.7.6</ecNumber>
    </recommendedName>
    <alternativeName>
        <fullName evidence="6">RNA polymerase subunit beta</fullName>
    </alternativeName>
    <alternativeName>
        <fullName evidence="6">Transcriptase subunit beta</fullName>
    </alternativeName>
</protein>
<dbReference type="InterPro" id="IPR010243">
    <property type="entry name" value="RNA_pol_bsu_bac"/>
</dbReference>
<dbReference type="InterPro" id="IPR007645">
    <property type="entry name" value="RNA_pol_Rpb2_3"/>
</dbReference>
<dbReference type="GO" id="GO:0006351">
    <property type="term" value="P:DNA-templated transcription"/>
    <property type="evidence" value="ECO:0007669"/>
    <property type="project" value="UniProtKB-UniRule"/>
</dbReference>
<dbReference type="GO" id="GO:0003899">
    <property type="term" value="F:DNA-directed RNA polymerase activity"/>
    <property type="evidence" value="ECO:0007669"/>
    <property type="project" value="UniProtKB-UniRule"/>
</dbReference>
<dbReference type="Gene3D" id="2.40.270.10">
    <property type="entry name" value="DNA-directed RNA polymerase, subunit 2, domain 6"/>
    <property type="match status" value="2"/>
</dbReference>
<feature type="domain" description="RNA polymerase Rpb2" evidence="14">
    <location>
        <begin position="464"/>
        <end position="531"/>
    </location>
</feature>
<keyword evidence="3 6" id="KW-0548">Nucleotidyltransferase</keyword>
<dbReference type="SUPFAM" id="SSF64484">
    <property type="entry name" value="beta and beta-prime subunits of DNA dependent RNA-polymerase"/>
    <property type="match status" value="1"/>
</dbReference>
<accession>A0A0C1UQP7</accession>
<dbReference type="Pfam" id="PF04563">
    <property type="entry name" value="RNA_pol_Rpb2_1"/>
    <property type="match status" value="1"/>
</dbReference>
<dbReference type="InterPro" id="IPR007644">
    <property type="entry name" value="RNA_pol_bsu_protrusion"/>
</dbReference>
<dbReference type="Pfam" id="PF10385">
    <property type="entry name" value="RNA_pol_Rpb2_45"/>
    <property type="match status" value="1"/>
</dbReference>
<evidence type="ECO:0000256" key="8">
    <source>
        <dbReference type="RuleBase" id="RU363031"/>
    </source>
</evidence>
<dbReference type="InterPro" id="IPR007642">
    <property type="entry name" value="RNA_pol_Rpb2_2"/>
</dbReference>
<dbReference type="KEGG" id="mkc:kam1_874"/>
<evidence type="ECO:0000313" key="16">
    <source>
        <dbReference type="EMBL" id="KIE58188.1"/>
    </source>
</evidence>
<keyword evidence="4 6" id="KW-0804">Transcription</keyword>
<evidence type="ECO:0000256" key="3">
    <source>
        <dbReference type="ARBA" id="ARBA00022695"/>
    </source>
</evidence>
<dbReference type="GO" id="GO:0000428">
    <property type="term" value="C:DNA-directed RNA polymerase complex"/>
    <property type="evidence" value="ECO:0007669"/>
    <property type="project" value="UniProtKB-KW"/>
</dbReference>
<gene>
    <name evidence="6 17" type="primary">rpoB</name>
    <name evidence="16" type="ORF">A946_08355</name>
    <name evidence="17" type="ORF">kam1_874</name>
</gene>
<evidence type="ECO:0000256" key="5">
    <source>
        <dbReference type="ARBA" id="ARBA00048552"/>
    </source>
</evidence>
<keyword evidence="2 6" id="KW-0808">Transferase</keyword>
<proteinExistence type="inferred from homology"/>
<feature type="domain" description="RNA polymerase Rpb2" evidence="11">
    <location>
        <begin position="1191"/>
        <end position="1264"/>
    </location>
</feature>
<evidence type="ECO:0000256" key="6">
    <source>
        <dbReference type="HAMAP-Rule" id="MF_01321"/>
    </source>
</evidence>
<comment type="similarity">
    <text evidence="6 7">Belongs to the RNA polymerase beta chain family.</text>
</comment>
<dbReference type="Pfam" id="PF04561">
    <property type="entry name" value="RNA_pol_Rpb2_2"/>
    <property type="match status" value="1"/>
</dbReference>
<dbReference type="STRING" id="1202785.A946_08355"/>
<evidence type="ECO:0000313" key="18">
    <source>
        <dbReference type="Proteomes" id="UP000031594"/>
    </source>
</evidence>
<evidence type="ECO:0000313" key="17">
    <source>
        <dbReference type="EMBL" id="QDQ42114.1"/>
    </source>
</evidence>
<dbReference type="NCBIfam" id="NF001616">
    <property type="entry name" value="PRK00405.1"/>
    <property type="match status" value="1"/>
</dbReference>
<dbReference type="InterPro" id="IPR007121">
    <property type="entry name" value="RNA_pol_bsu_CS"/>
</dbReference>
<name>A0A0C1UQP7_9BACT</name>
<dbReference type="EMBL" id="JQNX01000006">
    <property type="protein sequence ID" value="KIE58188.1"/>
    <property type="molecule type" value="Genomic_DNA"/>
</dbReference>
<dbReference type="InterPro" id="IPR019462">
    <property type="entry name" value="DNA-dir_RNA_pol_bsu_external_1"/>
</dbReference>
<keyword evidence="1 6" id="KW-0240">DNA-directed RNA polymerase</keyword>
<dbReference type="Gene3D" id="2.30.150.10">
    <property type="entry name" value="DNA-directed RNA polymerase, beta subunit, external 1 domain"/>
    <property type="match status" value="1"/>
</dbReference>
<dbReference type="Proteomes" id="UP000031594">
    <property type="component" value="Unassembled WGS sequence"/>
</dbReference>
<dbReference type="InterPro" id="IPR042107">
    <property type="entry name" value="DNA-dir_RNA_pol_bsu_ext_1_sf"/>
</dbReference>
<dbReference type="PANTHER" id="PTHR20856">
    <property type="entry name" value="DNA-DIRECTED RNA POLYMERASE I SUBUNIT 2"/>
    <property type="match status" value="1"/>
</dbReference>
<dbReference type="Gene3D" id="2.40.50.150">
    <property type="match status" value="1"/>
</dbReference>
<keyword evidence="9" id="KW-0175">Coiled coil</keyword>